<reference evidence="2" key="1">
    <citation type="submission" date="2018-11" db="EMBL/GenBank/DDBJ databases">
        <title>Haplotype-resolved cattle genomes.</title>
        <authorList>
            <person name="Low W.Y."/>
            <person name="Tearle R."/>
            <person name="Bickhart D.M."/>
            <person name="Rosen B.D."/>
            <person name="Koren S."/>
            <person name="Rhie A."/>
            <person name="Hiendleder S."/>
            <person name="Phillippy A.M."/>
            <person name="Smith T.P.L."/>
            <person name="Williams J.L."/>
        </authorList>
    </citation>
    <scope>NUCLEOTIDE SEQUENCE [LARGE SCALE GENOMIC DNA]</scope>
</reference>
<dbReference type="InterPro" id="IPR040433">
    <property type="entry name" value="Spermatid_TP"/>
</dbReference>
<dbReference type="PANTHER" id="PTHR37876:SF2">
    <property type="entry name" value="SPERMATID NUCLEAR TRANSITION PROTEIN 4"/>
    <property type="match status" value="1"/>
</dbReference>
<evidence type="ECO:0000313" key="2">
    <source>
        <dbReference type="Proteomes" id="UP000314981"/>
    </source>
</evidence>
<dbReference type="Proteomes" id="UP000314981">
    <property type="component" value="Unassembled WGS sequence"/>
</dbReference>
<dbReference type="PANTHER" id="PTHR37876">
    <property type="entry name" value="PROTEIN GAR2-LIKE"/>
    <property type="match status" value="1"/>
</dbReference>
<evidence type="ECO:0000313" key="1">
    <source>
        <dbReference type="Ensembl" id="ENSBIXP00000000147.1"/>
    </source>
</evidence>
<name>A0A4W2BK17_BOBOX</name>
<accession>A0A4W2BK17</accession>
<proteinExistence type="predicted"/>
<reference evidence="1" key="2">
    <citation type="submission" date="2025-08" db="UniProtKB">
        <authorList>
            <consortium name="Ensembl"/>
        </authorList>
    </citation>
    <scope>IDENTIFICATION</scope>
</reference>
<dbReference type="AlphaFoldDB" id="A0A4W2BK17"/>
<protein>
    <submittedName>
        <fullName evidence="1">Uncharacterized protein</fullName>
    </submittedName>
</protein>
<dbReference type="STRING" id="30522.A0A4W2BK17"/>
<sequence length="104" mass="12607">MSCYDHKVNSKLRQPRRVPKWCASRVKGRKKTLCPQRYRGSVKAQNMTMRVRKTLKGNLRMKVKKTRKPNCFFCSCAYKKLNQNLKVYQNMRLNQRRKQNQKRK</sequence>
<reference evidence="1" key="3">
    <citation type="submission" date="2025-09" db="UniProtKB">
        <authorList>
            <consortium name="Ensembl"/>
        </authorList>
    </citation>
    <scope>IDENTIFICATION</scope>
</reference>
<keyword evidence="2" id="KW-1185">Reference proteome</keyword>
<organism evidence="1 2">
    <name type="scientific">Bos indicus x Bos taurus</name>
    <name type="common">Hybrid cattle</name>
    <dbReference type="NCBI Taxonomy" id="30522"/>
    <lineage>
        <taxon>Eukaryota</taxon>
        <taxon>Metazoa</taxon>
        <taxon>Chordata</taxon>
        <taxon>Craniata</taxon>
        <taxon>Vertebrata</taxon>
        <taxon>Euteleostomi</taxon>
        <taxon>Mammalia</taxon>
        <taxon>Eutheria</taxon>
        <taxon>Laurasiatheria</taxon>
        <taxon>Artiodactyla</taxon>
        <taxon>Ruminantia</taxon>
        <taxon>Pecora</taxon>
        <taxon>Bovidae</taxon>
        <taxon>Bovinae</taxon>
        <taxon>Bos</taxon>
    </lineage>
</organism>
<dbReference type="Ensembl" id="ENSBIXT00000053713.1">
    <property type="protein sequence ID" value="ENSBIXP00000000147.1"/>
    <property type="gene ID" value="ENSBIXG00000030197.1"/>
</dbReference>